<dbReference type="InterPro" id="IPR012349">
    <property type="entry name" value="Split_barrel_FMN-bd"/>
</dbReference>
<reference evidence="1 2" key="1">
    <citation type="submission" date="2016-11" db="EMBL/GenBank/DDBJ databases">
        <authorList>
            <person name="Jaros S."/>
            <person name="Januszkiewicz K."/>
            <person name="Wedrychowicz H."/>
        </authorList>
    </citation>
    <scope>NUCLEOTIDE SEQUENCE [LARGE SCALE GENOMIC DNA]</scope>
    <source>
        <strain evidence="1 2">DSM 9705</strain>
    </source>
</reference>
<dbReference type="EMBL" id="FQXS01000001">
    <property type="protein sequence ID" value="SHH31820.1"/>
    <property type="molecule type" value="Genomic_DNA"/>
</dbReference>
<dbReference type="SUPFAM" id="SSF50475">
    <property type="entry name" value="FMN-binding split barrel"/>
    <property type="match status" value="1"/>
</dbReference>
<sequence length="125" mass="14107">MELQDYFENTGGTGILATSDSDGRVDAAIYSRPHFLDDGTLAFVMRDRLTHANLQSNPYATYLFIEQGPGYHGKRLFLEKTGESSDPALINRYKRRTPTQTDGEALFLVYFKIDRQLPLLGGQRS</sequence>
<name>A0A1M5S012_9BACT</name>
<keyword evidence="2" id="KW-1185">Reference proteome</keyword>
<dbReference type="Proteomes" id="UP000184139">
    <property type="component" value="Unassembled WGS sequence"/>
</dbReference>
<dbReference type="RefSeq" id="WP_073372866.1">
    <property type="nucleotide sequence ID" value="NZ_FQXS01000001.1"/>
</dbReference>
<evidence type="ECO:0000313" key="2">
    <source>
        <dbReference type="Proteomes" id="UP000184139"/>
    </source>
</evidence>
<evidence type="ECO:0000313" key="1">
    <source>
        <dbReference type="EMBL" id="SHH31820.1"/>
    </source>
</evidence>
<organism evidence="1 2">
    <name type="scientific">Desulfofustis glycolicus DSM 9705</name>
    <dbReference type="NCBI Taxonomy" id="1121409"/>
    <lineage>
        <taxon>Bacteria</taxon>
        <taxon>Pseudomonadati</taxon>
        <taxon>Thermodesulfobacteriota</taxon>
        <taxon>Desulfobulbia</taxon>
        <taxon>Desulfobulbales</taxon>
        <taxon>Desulfocapsaceae</taxon>
        <taxon>Desulfofustis</taxon>
    </lineage>
</organism>
<dbReference type="STRING" id="1121409.SAMN02745124_00092"/>
<dbReference type="Gene3D" id="2.30.110.10">
    <property type="entry name" value="Electron Transport, Fmn-binding Protein, Chain A"/>
    <property type="match status" value="1"/>
</dbReference>
<dbReference type="OrthoDB" id="5396728at2"/>
<proteinExistence type="predicted"/>
<protein>
    <submittedName>
        <fullName evidence="1">Pyridoxamine 5'-phosphate oxidase</fullName>
    </submittedName>
</protein>
<accession>A0A1M5S012</accession>
<dbReference type="AlphaFoldDB" id="A0A1M5S012"/>
<gene>
    <name evidence="1" type="ORF">SAMN02745124_00092</name>
</gene>